<dbReference type="SUPFAM" id="SSF51556">
    <property type="entry name" value="Metallo-dependent hydrolases"/>
    <property type="match status" value="1"/>
</dbReference>
<dbReference type="RefSeq" id="XP_038780975.1">
    <property type="nucleotide sequence ID" value="XM_038925047.1"/>
</dbReference>
<dbReference type="Proteomes" id="UP000662931">
    <property type="component" value="Chromosome 4"/>
</dbReference>
<dbReference type="InterPro" id="IPR032466">
    <property type="entry name" value="Metal_Hydrolase"/>
</dbReference>
<evidence type="ECO:0000259" key="2">
    <source>
        <dbReference type="Pfam" id="PF01979"/>
    </source>
</evidence>
<evidence type="ECO:0000256" key="1">
    <source>
        <dbReference type="SAM" id="Phobius"/>
    </source>
</evidence>
<feature type="transmembrane region" description="Helical" evidence="1">
    <location>
        <begin position="26"/>
        <end position="45"/>
    </location>
</feature>
<gene>
    <name evidence="3" type="ORF">FOA43_004824</name>
</gene>
<accession>A0A875RQL8</accession>
<evidence type="ECO:0000313" key="4">
    <source>
        <dbReference type="Proteomes" id="UP000662931"/>
    </source>
</evidence>
<dbReference type="KEGG" id="bnn:FOA43_004824"/>
<dbReference type="InterPro" id="IPR011059">
    <property type="entry name" value="Metal-dep_hydrolase_composite"/>
</dbReference>
<reference evidence="3" key="1">
    <citation type="submission" date="2020-10" db="EMBL/GenBank/DDBJ databases">
        <authorList>
            <person name="Roach M.J.R."/>
        </authorList>
    </citation>
    <scope>NUCLEOTIDE SEQUENCE</scope>
    <source>
        <strain evidence="3">CBS 1945</strain>
    </source>
</reference>
<sequence length="881" mass="98400">MRLGSRNPVSLPVTQDRSRAHNKYNATWFFVVISIIILLGLHIKLEPKPELPTICQYNTIRPHYEPDENRINGRYKLFDMQDTILENATIIDGDGMVLQESDIYISKGTIVNIGKHLANSVMTNPLVVPLNGKFVTPGLIDMHSHFGTRPQPQLFATEDTNEFTNPITPYVRSIDGIDPNDPDMDSLLASGVTSHLVLTGSKNLISGESYAIKLHKPPHNLVKELLVQYDLIENGAKPVRRLKMAYGENEKNWKLQRGQGYPVSRMGENALLREAFDSARRLKKKQDQWCSDSKIRGHEQYPTDINQDLLVSVLRGDINVNVHVYETYDMESLLRTADEYGFHINAFHHALSSWKIPELLKEHNVTIALFADEWGGKKEQYQGSVYQPKLLDDAGISVALKTDHPALPGQELLFFAQIAYNFGLPQEKAIASVTSIPAKSIGLSHRIGYLRKGYDADLAIWNDHPLTLGVHPLEVIVDGEPRFSFTKLNKETLKSIPLQRKQLTIQDSCRVGLDSFILKGIKKSLIPLSGNVPPSIEVIDKGNVSFFDDEKNIEDYIKKGFPVIQLQDGYVVPGGIAVSPSVGLREMELEEDTSDGSISGVEFIHAADGIHMDGLVIKRLHRTGIAGAITAPIGNSFIKGISTYVKFAGEDLNEVIAQRSVAVHFNIGNKAKKGQYSTISSQIEHIRRLLREKPETLEGLPIAVHTHNSGIMRHIIGLKKEFPKEKFIIIGGQEAYLIADKLASADISLILAPWHCTAKFWDNRFCSPNEPLENESSVQILHKAGVQFALGEEADATNRRLFWDSGWASKTIKNFSPLEEAGLVSTTVEQIFGLPHDDDFFVFEHNPYDFGSSLVLSFENGRITQCFPEVEEPNVGDELAE</sequence>
<keyword evidence="1" id="KW-0812">Transmembrane</keyword>
<keyword evidence="1" id="KW-1133">Transmembrane helix</keyword>
<dbReference type="GO" id="GO:0016810">
    <property type="term" value="F:hydrolase activity, acting on carbon-nitrogen (but not peptide) bonds"/>
    <property type="evidence" value="ECO:0007669"/>
    <property type="project" value="InterPro"/>
</dbReference>
<dbReference type="AlphaFoldDB" id="A0A875RQL8"/>
<dbReference type="OrthoDB" id="5595695at2759"/>
<dbReference type="PANTHER" id="PTHR43135">
    <property type="entry name" value="ALPHA-D-RIBOSE 1-METHYLPHOSPHONATE 5-TRIPHOSPHATE DIPHOSPHATASE"/>
    <property type="match status" value="1"/>
</dbReference>
<protein>
    <recommendedName>
        <fullName evidence="2">Amidohydrolase-related domain-containing protein</fullName>
    </recommendedName>
</protein>
<dbReference type="Gene3D" id="3.20.20.140">
    <property type="entry name" value="Metal-dependent hydrolases"/>
    <property type="match status" value="2"/>
</dbReference>
<keyword evidence="4" id="KW-1185">Reference proteome</keyword>
<dbReference type="Gene3D" id="2.30.40.10">
    <property type="entry name" value="Urease, subunit C, domain 1"/>
    <property type="match status" value="1"/>
</dbReference>
<proteinExistence type="predicted"/>
<evidence type="ECO:0000313" key="3">
    <source>
        <dbReference type="EMBL" id="QPG77410.1"/>
    </source>
</evidence>
<dbReference type="Pfam" id="PF01979">
    <property type="entry name" value="Amidohydro_1"/>
    <property type="match status" value="1"/>
</dbReference>
<feature type="domain" description="Amidohydrolase-related" evidence="2">
    <location>
        <begin position="388"/>
        <end position="480"/>
    </location>
</feature>
<organism evidence="3 4">
    <name type="scientific">Eeniella nana</name>
    <name type="common">Yeast</name>
    <name type="synonym">Brettanomyces nanus</name>
    <dbReference type="NCBI Taxonomy" id="13502"/>
    <lineage>
        <taxon>Eukaryota</taxon>
        <taxon>Fungi</taxon>
        <taxon>Dikarya</taxon>
        <taxon>Ascomycota</taxon>
        <taxon>Saccharomycotina</taxon>
        <taxon>Pichiomycetes</taxon>
        <taxon>Pichiales</taxon>
        <taxon>Pichiaceae</taxon>
        <taxon>Brettanomyces</taxon>
    </lineage>
</organism>
<dbReference type="SUPFAM" id="SSF51338">
    <property type="entry name" value="Composite domain of metallo-dependent hydrolases"/>
    <property type="match status" value="1"/>
</dbReference>
<dbReference type="InterPro" id="IPR006680">
    <property type="entry name" value="Amidohydro-rel"/>
</dbReference>
<keyword evidence="1" id="KW-0472">Membrane</keyword>
<dbReference type="EMBL" id="CP064815">
    <property type="protein sequence ID" value="QPG77410.1"/>
    <property type="molecule type" value="Genomic_DNA"/>
</dbReference>
<dbReference type="InterPro" id="IPR051781">
    <property type="entry name" value="Metallo-dep_Hydrolase"/>
</dbReference>
<name>A0A875RQL8_EENNA</name>
<dbReference type="PANTHER" id="PTHR43135:SF3">
    <property type="entry name" value="ALPHA-D-RIBOSE 1-METHYLPHOSPHONATE 5-TRIPHOSPHATE DIPHOSPHATASE"/>
    <property type="match status" value="1"/>
</dbReference>
<dbReference type="GeneID" id="62198224"/>